<keyword evidence="1" id="KW-0472">Membrane</keyword>
<proteinExistence type="predicted"/>
<dbReference type="Proteomes" id="UP000182764">
    <property type="component" value="Unassembled WGS sequence"/>
</dbReference>
<feature type="transmembrane region" description="Helical" evidence="1">
    <location>
        <begin position="85"/>
        <end position="108"/>
    </location>
</feature>
<dbReference type="EMBL" id="FOBM01000020">
    <property type="protein sequence ID" value="SEM38152.1"/>
    <property type="molecule type" value="Genomic_DNA"/>
</dbReference>
<sequence length="166" mass="19444">MKLVRRRVVSHPRNGTVIIGSNTFKIKPFNATKRRIENKLLFKQSNIPGIRTIMKILIGYLAFILTLYFDGITITWLLRGSNGQAILFSPVVKLASYIIVVTMIYRLLLDLLKEFLSIVIDLWCLIYDCCYQKGFISVQRHKELVEQVLTYEDFQYQPNRKFHRGN</sequence>
<dbReference type="AlphaFoldDB" id="A0A1H7XW14"/>
<dbReference type="RefSeq" id="WP_074596938.1">
    <property type="nucleotide sequence ID" value="NZ_FNUH01000015.1"/>
</dbReference>
<protein>
    <submittedName>
        <fullName evidence="2">Uncharacterized protein</fullName>
    </submittedName>
</protein>
<keyword evidence="1" id="KW-0812">Transmembrane</keyword>
<feature type="transmembrane region" description="Helical" evidence="1">
    <location>
        <begin position="57"/>
        <end position="79"/>
    </location>
</feature>
<organism evidence="2 3">
    <name type="scientific">Streptococcus gallolyticus</name>
    <dbReference type="NCBI Taxonomy" id="315405"/>
    <lineage>
        <taxon>Bacteria</taxon>
        <taxon>Bacillati</taxon>
        <taxon>Bacillota</taxon>
        <taxon>Bacilli</taxon>
        <taxon>Lactobacillales</taxon>
        <taxon>Streptococcaceae</taxon>
        <taxon>Streptococcus</taxon>
    </lineage>
</organism>
<reference evidence="2 3" key="1">
    <citation type="submission" date="2016-10" db="EMBL/GenBank/DDBJ databases">
        <authorList>
            <person name="de Groot N.N."/>
        </authorList>
    </citation>
    <scope>NUCLEOTIDE SEQUENCE [LARGE SCALE GENOMIC DNA]</scope>
    <source>
        <strain evidence="2 3">VTM1R29</strain>
    </source>
</reference>
<evidence type="ECO:0000256" key="1">
    <source>
        <dbReference type="SAM" id="Phobius"/>
    </source>
</evidence>
<evidence type="ECO:0000313" key="3">
    <source>
        <dbReference type="Proteomes" id="UP000182764"/>
    </source>
</evidence>
<evidence type="ECO:0000313" key="2">
    <source>
        <dbReference type="EMBL" id="SEM38152.1"/>
    </source>
</evidence>
<keyword evidence="1" id="KW-1133">Transmembrane helix</keyword>
<name>A0A1H7XW14_9STRE</name>
<gene>
    <name evidence="2" type="ORF">SAMN04487839_12018</name>
</gene>
<accession>A0A1H7XW14</accession>